<evidence type="ECO:0000256" key="1">
    <source>
        <dbReference type="SAM" id="MobiDB-lite"/>
    </source>
</evidence>
<dbReference type="EMBL" id="KV722349">
    <property type="protein sequence ID" value="OCH93932.1"/>
    <property type="molecule type" value="Genomic_DNA"/>
</dbReference>
<evidence type="ECO:0000313" key="4">
    <source>
        <dbReference type="EMBL" id="OCH93932.1"/>
    </source>
</evidence>
<evidence type="ECO:0000256" key="2">
    <source>
        <dbReference type="SAM" id="Phobius"/>
    </source>
</evidence>
<keyword evidence="2" id="KW-0812">Transmembrane</keyword>
<protein>
    <recommendedName>
        <fullName evidence="3">DUF6533 domain-containing protein</fullName>
    </recommendedName>
</protein>
<keyword evidence="2" id="KW-1133">Transmembrane helix</keyword>
<proteinExistence type="predicted"/>
<feature type="compositionally biased region" description="Acidic residues" evidence="1">
    <location>
        <begin position="391"/>
        <end position="402"/>
    </location>
</feature>
<name>A0A8E2J3E6_9APHY</name>
<dbReference type="OrthoDB" id="3346251at2759"/>
<evidence type="ECO:0000259" key="3">
    <source>
        <dbReference type="Pfam" id="PF20151"/>
    </source>
</evidence>
<sequence length="446" mass="50515">MTTATPFHEDGVGESYLRIIALSIAAYDYIITLPAERRFYRGQRWRAPSPGCVLFICIRYLSITTLLVSNIGYFGSFSPSTCSRYFLVAPVFKVLQTMISQIILGVRTMNIARRSSWAKWFLLVLFVVATTLEWFTNLFQRNFVQNTHLNCTAGNNISHLSAWLFYVVAMSYDFITLCISVWFLLGFRSSSGRMSHLVKIMFYDGLGYFVVLTASNIFNLIIYHTSDETTQSSAASLGFAVTWIMSQRILIHLREAAEAHQRATHIVTRPLSSAHEISHVMRSQFEAKSGFTLDLDLERAAPDQAAEFAHTPSQQYDPSRPDVQAQQDGGSQSYSGSQHSRPHGLAPSGSSFSQMWSRDPLDSLFSSEPSFVEHRRTGEVSEAVSRAASEGQEEGEELDEVGELPRDLQVQVERRVQVTVEYGPEAYERESYRKPRLMWDPMRTIK</sequence>
<feature type="transmembrane region" description="Helical" evidence="2">
    <location>
        <begin position="163"/>
        <end position="185"/>
    </location>
</feature>
<feature type="transmembrane region" description="Helical" evidence="2">
    <location>
        <begin position="117"/>
        <end position="135"/>
    </location>
</feature>
<dbReference type="Proteomes" id="UP000250043">
    <property type="component" value="Unassembled WGS sequence"/>
</dbReference>
<dbReference type="Pfam" id="PF20151">
    <property type="entry name" value="DUF6533"/>
    <property type="match status" value="1"/>
</dbReference>
<reference evidence="4 5" key="1">
    <citation type="submission" date="2016-07" db="EMBL/GenBank/DDBJ databases">
        <title>Draft genome of the white-rot fungus Obba rivulosa 3A-2.</title>
        <authorList>
            <consortium name="DOE Joint Genome Institute"/>
            <person name="Miettinen O."/>
            <person name="Riley R."/>
            <person name="Acob R."/>
            <person name="Barry K."/>
            <person name="Cullen D."/>
            <person name="De Vries R."/>
            <person name="Hainaut M."/>
            <person name="Hatakka A."/>
            <person name="Henrissat B."/>
            <person name="Hilden K."/>
            <person name="Kuo R."/>
            <person name="Labutti K."/>
            <person name="Lipzen A."/>
            <person name="Makela M.R."/>
            <person name="Sandor L."/>
            <person name="Spatafora J.W."/>
            <person name="Grigoriev I.V."/>
            <person name="Hibbett D.S."/>
        </authorList>
    </citation>
    <scope>NUCLEOTIDE SEQUENCE [LARGE SCALE GENOMIC DNA]</scope>
    <source>
        <strain evidence="4 5">3A-2</strain>
    </source>
</reference>
<feature type="transmembrane region" description="Helical" evidence="2">
    <location>
        <begin position="206"/>
        <end position="226"/>
    </location>
</feature>
<keyword evidence="5" id="KW-1185">Reference proteome</keyword>
<gene>
    <name evidence="4" type="ORF">OBBRIDRAFT_239320</name>
</gene>
<dbReference type="InterPro" id="IPR045340">
    <property type="entry name" value="DUF6533"/>
</dbReference>
<feature type="domain" description="DUF6533" evidence="3">
    <location>
        <begin position="16"/>
        <end position="63"/>
    </location>
</feature>
<feature type="region of interest" description="Disordered" evidence="1">
    <location>
        <begin position="308"/>
        <end position="353"/>
    </location>
</feature>
<feature type="region of interest" description="Disordered" evidence="1">
    <location>
        <begin position="376"/>
        <end position="406"/>
    </location>
</feature>
<keyword evidence="2" id="KW-0472">Membrane</keyword>
<evidence type="ECO:0000313" key="5">
    <source>
        <dbReference type="Proteomes" id="UP000250043"/>
    </source>
</evidence>
<organism evidence="4 5">
    <name type="scientific">Obba rivulosa</name>
    <dbReference type="NCBI Taxonomy" id="1052685"/>
    <lineage>
        <taxon>Eukaryota</taxon>
        <taxon>Fungi</taxon>
        <taxon>Dikarya</taxon>
        <taxon>Basidiomycota</taxon>
        <taxon>Agaricomycotina</taxon>
        <taxon>Agaricomycetes</taxon>
        <taxon>Polyporales</taxon>
        <taxon>Gelatoporiaceae</taxon>
        <taxon>Obba</taxon>
    </lineage>
</organism>
<feature type="transmembrane region" description="Helical" evidence="2">
    <location>
        <begin position="52"/>
        <end position="73"/>
    </location>
</feature>
<dbReference type="AlphaFoldDB" id="A0A8E2J3E6"/>
<feature type="transmembrane region" description="Helical" evidence="2">
    <location>
        <begin position="85"/>
        <end position="105"/>
    </location>
</feature>
<accession>A0A8E2J3E6</accession>
<feature type="compositionally biased region" description="Low complexity" evidence="1">
    <location>
        <begin position="324"/>
        <end position="339"/>
    </location>
</feature>
<feature type="transmembrane region" description="Helical" evidence="2">
    <location>
        <begin position="15"/>
        <end position="31"/>
    </location>
</feature>